<feature type="signal peptide" evidence="4">
    <location>
        <begin position="1"/>
        <end position="24"/>
    </location>
</feature>
<gene>
    <name evidence="6" type="ORF">QO015_001562</name>
</gene>
<evidence type="ECO:0000256" key="1">
    <source>
        <dbReference type="ARBA" id="ARBA00022801"/>
    </source>
</evidence>
<dbReference type="Pfam" id="PF00150">
    <property type="entry name" value="Cellulase"/>
    <property type="match status" value="1"/>
</dbReference>
<evidence type="ECO:0000259" key="5">
    <source>
        <dbReference type="Pfam" id="PF00150"/>
    </source>
</evidence>
<dbReference type="InterPro" id="IPR001547">
    <property type="entry name" value="Glyco_hydro_5"/>
</dbReference>
<comment type="caution">
    <text evidence="6">The sequence shown here is derived from an EMBL/GenBank/DDBJ whole genome shotgun (WGS) entry which is preliminary data.</text>
</comment>
<dbReference type="Proteomes" id="UP001223743">
    <property type="component" value="Unassembled WGS sequence"/>
</dbReference>
<feature type="domain" description="Glycoside hydrolase family 5" evidence="5">
    <location>
        <begin position="48"/>
        <end position="302"/>
    </location>
</feature>
<accession>A0ABU0M4Q8</accession>
<keyword evidence="4" id="KW-0732">Signal</keyword>
<feature type="chain" id="PRO_5047532728" evidence="4">
    <location>
        <begin position="25"/>
        <end position="350"/>
    </location>
</feature>
<name>A0ABU0M4Q8_9HYPH</name>
<evidence type="ECO:0000313" key="7">
    <source>
        <dbReference type="Proteomes" id="UP001223743"/>
    </source>
</evidence>
<keyword evidence="7" id="KW-1185">Reference proteome</keyword>
<dbReference type="SUPFAM" id="SSF51445">
    <property type="entry name" value="(Trans)glycosidases"/>
    <property type="match status" value="1"/>
</dbReference>
<protein>
    <submittedName>
        <fullName evidence="6">Endoglucanase</fullName>
        <ecNumber evidence="6">3.2.1.4</ecNumber>
    </submittedName>
</protein>
<keyword evidence="1 3" id="KW-0378">Hydrolase</keyword>
<dbReference type="PANTHER" id="PTHR34142">
    <property type="entry name" value="ENDO-BETA-1,4-GLUCANASE A"/>
    <property type="match status" value="1"/>
</dbReference>
<organism evidence="6 7">
    <name type="scientific">Kaistia geumhonensis</name>
    <dbReference type="NCBI Taxonomy" id="410839"/>
    <lineage>
        <taxon>Bacteria</taxon>
        <taxon>Pseudomonadati</taxon>
        <taxon>Pseudomonadota</taxon>
        <taxon>Alphaproteobacteria</taxon>
        <taxon>Hyphomicrobiales</taxon>
        <taxon>Kaistiaceae</taxon>
        <taxon>Kaistia</taxon>
    </lineage>
</organism>
<dbReference type="RefSeq" id="WP_266280237.1">
    <property type="nucleotide sequence ID" value="NZ_JAPKNF010000001.1"/>
</dbReference>
<dbReference type="EC" id="3.2.1.4" evidence="6"/>
<dbReference type="Gene3D" id="3.20.20.80">
    <property type="entry name" value="Glycosidases"/>
    <property type="match status" value="1"/>
</dbReference>
<keyword evidence="2 3" id="KW-0326">Glycosidase</keyword>
<dbReference type="PANTHER" id="PTHR34142:SF1">
    <property type="entry name" value="GLYCOSIDE HYDROLASE FAMILY 5 DOMAIN-CONTAINING PROTEIN"/>
    <property type="match status" value="1"/>
</dbReference>
<evidence type="ECO:0000256" key="2">
    <source>
        <dbReference type="ARBA" id="ARBA00023295"/>
    </source>
</evidence>
<reference evidence="6 7" key="1">
    <citation type="submission" date="2023-07" db="EMBL/GenBank/DDBJ databases">
        <title>Genomic Encyclopedia of Type Strains, Phase IV (KMG-IV): sequencing the most valuable type-strain genomes for metagenomic binning, comparative biology and taxonomic classification.</title>
        <authorList>
            <person name="Goeker M."/>
        </authorList>
    </citation>
    <scope>NUCLEOTIDE SEQUENCE [LARGE SCALE GENOMIC DNA]</scope>
    <source>
        <strain evidence="6 7">B1-1</strain>
    </source>
</reference>
<comment type="similarity">
    <text evidence="3">Belongs to the glycosyl hydrolase 5 (cellulase A) family.</text>
</comment>
<evidence type="ECO:0000256" key="3">
    <source>
        <dbReference type="RuleBase" id="RU361153"/>
    </source>
</evidence>
<sequence>MKHGLLRSGGAVLALLAMLGSAAAAPCLRGFNLAGAEFGKLPGALDKDYTYPAPATIDTFVATGASVIRLPVRWERLQPALGEPLSETELAALDATVDAVTAAGLTVVIDVHNYGYYAEKQIGSADVPIESFAQFWARLASHYAGRDGVVFSLMNEPYDIAAPDWLKITNAAIAAIRVIGADNLILVSGTAYAGAHSWSKSLATGNNAAVMAGVVDPANRYAYDFHQYLDADFSGRNAECSGAEAAIEGIRSVTGWLKAHGKHGFLGEFAASKDAACVAKMKELVAAVDNAPDQWIGWTYWAGGAWWPADYIFTAQPDGDGDRPQVAALKPVLGHDNGSSCTVPAKGPTP</sequence>
<evidence type="ECO:0000256" key="4">
    <source>
        <dbReference type="SAM" id="SignalP"/>
    </source>
</evidence>
<dbReference type="GO" id="GO:0008810">
    <property type="term" value="F:cellulase activity"/>
    <property type="evidence" value="ECO:0007669"/>
    <property type="project" value="UniProtKB-EC"/>
</dbReference>
<dbReference type="InterPro" id="IPR017853">
    <property type="entry name" value="GH"/>
</dbReference>
<evidence type="ECO:0000313" key="6">
    <source>
        <dbReference type="EMBL" id="MDQ0515949.1"/>
    </source>
</evidence>
<dbReference type="EMBL" id="JAUSWJ010000001">
    <property type="protein sequence ID" value="MDQ0515949.1"/>
    <property type="molecule type" value="Genomic_DNA"/>
</dbReference>
<proteinExistence type="inferred from homology"/>